<dbReference type="EnsemblMetazoa" id="GPAI038786-RA">
    <property type="protein sequence ID" value="GPAI038786-PA"/>
    <property type="gene ID" value="GPAI038786"/>
</dbReference>
<accession>A0A1B0A9T1</accession>
<evidence type="ECO:0000313" key="1">
    <source>
        <dbReference type="EnsemblMetazoa" id="GPAI038786-PA"/>
    </source>
</evidence>
<evidence type="ECO:0000313" key="2">
    <source>
        <dbReference type="Proteomes" id="UP000092445"/>
    </source>
</evidence>
<dbReference type="Proteomes" id="UP000092445">
    <property type="component" value="Unassembled WGS sequence"/>
</dbReference>
<reference evidence="1" key="2">
    <citation type="submission" date="2020-05" db="UniProtKB">
        <authorList>
            <consortium name="EnsemblMetazoa"/>
        </authorList>
    </citation>
    <scope>IDENTIFICATION</scope>
    <source>
        <strain evidence="1">IAEA</strain>
    </source>
</reference>
<dbReference type="AlphaFoldDB" id="A0A1B0A9T1"/>
<organism evidence="1 2">
    <name type="scientific">Glossina pallidipes</name>
    <name type="common">Tsetse fly</name>
    <dbReference type="NCBI Taxonomy" id="7398"/>
    <lineage>
        <taxon>Eukaryota</taxon>
        <taxon>Metazoa</taxon>
        <taxon>Ecdysozoa</taxon>
        <taxon>Arthropoda</taxon>
        <taxon>Hexapoda</taxon>
        <taxon>Insecta</taxon>
        <taxon>Pterygota</taxon>
        <taxon>Neoptera</taxon>
        <taxon>Endopterygota</taxon>
        <taxon>Diptera</taxon>
        <taxon>Brachycera</taxon>
        <taxon>Muscomorpha</taxon>
        <taxon>Hippoboscoidea</taxon>
        <taxon>Glossinidae</taxon>
        <taxon>Glossina</taxon>
    </lineage>
</organism>
<dbReference type="VEuPathDB" id="VectorBase:GPAI038786"/>
<sequence length="101" mass="11332">MLYTQCLGTPILKAISTYNNVLSTISISAPFVDSKGKTMGYPLVMRYESSEALQVLEITTPFAELFQNLFYYCYVVFDADGLQSDLASLNDWCSVNRMSCN</sequence>
<keyword evidence="2" id="KW-1185">Reference proteome</keyword>
<name>A0A1B0A9T1_GLOPL</name>
<protein>
    <submittedName>
        <fullName evidence="1">Uncharacterized protein</fullName>
    </submittedName>
</protein>
<reference evidence="2" key="1">
    <citation type="submission" date="2014-03" db="EMBL/GenBank/DDBJ databases">
        <authorList>
            <person name="Aksoy S."/>
            <person name="Warren W."/>
            <person name="Wilson R.K."/>
        </authorList>
    </citation>
    <scope>NUCLEOTIDE SEQUENCE [LARGE SCALE GENOMIC DNA]</scope>
    <source>
        <strain evidence="2">IAEA</strain>
    </source>
</reference>
<proteinExistence type="predicted"/>